<evidence type="ECO:0000313" key="2">
    <source>
        <dbReference type="EMBL" id="VDO80951.1"/>
    </source>
</evidence>
<protein>
    <submittedName>
        <fullName evidence="2">Uncharacterized protein</fullName>
    </submittedName>
</protein>
<name>A0A3P7Y1U5_HELPZ</name>
<keyword evidence="1" id="KW-1133">Transmembrane helix</keyword>
<dbReference type="OrthoDB" id="5827445at2759"/>
<reference evidence="2" key="1">
    <citation type="submission" date="2018-11" db="EMBL/GenBank/DDBJ databases">
        <authorList>
            <consortium name="Pathogen Informatics"/>
        </authorList>
    </citation>
    <scope>NUCLEOTIDE SEQUENCE [LARGE SCALE GENOMIC DNA]</scope>
</reference>
<evidence type="ECO:0000256" key="1">
    <source>
        <dbReference type="SAM" id="Phobius"/>
    </source>
</evidence>
<accession>A0A3P7Y1U5</accession>
<sequence length="73" mass="8131">MVSYCAGTAPLIVCQLNVVVFLACIFLAVCTGRLIVCIPVWCHFCYLVSTGCRGRRRLHSHSWSTVPVPFRTT</sequence>
<dbReference type="EMBL" id="UZAH01026451">
    <property type="protein sequence ID" value="VDO80951.1"/>
    <property type="molecule type" value="Genomic_DNA"/>
</dbReference>
<organism evidence="2">
    <name type="scientific">Heligmosomoides polygyrus</name>
    <name type="common">Parasitic roundworm</name>
    <dbReference type="NCBI Taxonomy" id="6339"/>
    <lineage>
        <taxon>Eukaryota</taxon>
        <taxon>Metazoa</taxon>
        <taxon>Ecdysozoa</taxon>
        <taxon>Nematoda</taxon>
        <taxon>Chromadorea</taxon>
        <taxon>Rhabditida</taxon>
        <taxon>Rhabditina</taxon>
        <taxon>Rhabditomorpha</taxon>
        <taxon>Strongyloidea</taxon>
        <taxon>Heligmosomidae</taxon>
        <taxon>Heligmosomoides</taxon>
    </lineage>
</organism>
<keyword evidence="1" id="KW-0472">Membrane</keyword>
<keyword evidence="1" id="KW-0812">Transmembrane</keyword>
<dbReference type="AlphaFoldDB" id="A0A3P7Y1U5"/>
<proteinExistence type="predicted"/>
<gene>
    <name evidence="2" type="ORF">HPBE_LOCUS9480</name>
</gene>
<feature type="transmembrane region" description="Helical" evidence="1">
    <location>
        <begin position="20"/>
        <end position="48"/>
    </location>
</feature>